<reference evidence="9 10" key="1">
    <citation type="journal article" date="2018" name="Genome Biol. Evol.">
        <title>Multiple Roots of Fruiting Body Formation in Amoebozoa.</title>
        <authorList>
            <person name="Hillmann F."/>
            <person name="Forbes G."/>
            <person name="Novohradska S."/>
            <person name="Ferling I."/>
            <person name="Riege K."/>
            <person name="Groth M."/>
            <person name="Westermann M."/>
            <person name="Marz M."/>
            <person name="Spaller T."/>
            <person name="Winckler T."/>
            <person name="Schaap P."/>
            <person name="Glockner G."/>
        </authorList>
    </citation>
    <scope>NUCLEOTIDE SEQUENCE [LARGE SCALE GENOMIC DNA]</scope>
    <source>
        <strain evidence="9 10">Jena</strain>
    </source>
</reference>
<keyword evidence="3 7" id="KW-0812">Transmembrane</keyword>
<feature type="transmembrane region" description="Helical" evidence="7">
    <location>
        <begin position="434"/>
        <end position="457"/>
    </location>
</feature>
<dbReference type="SUPFAM" id="SSF103473">
    <property type="entry name" value="MFS general substrate transporter"/>
    <property type="match status" value="1"/>
</dbReference>
<proteinExistence type="predicted"/>
<dbReference type="InterPro" id="IPR036259">
    <property type="entry name" value="MFS_trans_sf"/>
</dbReference>
<dbReference type="PROSITE" id="PS50850">
    <property type="entry name" value="MFS"/>
    <property type="match status" value="1"/>
</dbReference>
<dbReference type="PROSITE" id="PS00216">
    <property type="entry name" value="SUGAR_TRANSPORT_1"/>
    <property type="match status" value="1"/>
</dbReference>
<feature type="transmembrane region" description="Helical" evidence="7">
    <location>
        <begin position="277"/>
        <end position="301"/>
    </location>
</feature>
<protein>
    <recommendedName>
        <fullName evidence="8">Major facilitator superfamily (MFS) profile domain-containing protein</fullName>
    </recommendedName>
</protein>
<evidence type="ECO:0000313" key="9">
    <source>
        <dbReference type="EMBL" id="PRP76232.1"/>
    </source>
</evidence>
<gene>
    <name evidence="9" type="ORF">PROFUN_15317</name>
</gene>
<evidence type="ECO:0000313" key="10">
    <source>
        <dbReference type="Proteomes" id="UP000241769"/>
    </source>
</evidence>
<feature type="compositionally biased region" description="Polar residues" evidence="6">
    <location>
        <begin position="1"/>
        <end position="10"/>
    </location>
</feature>
<organism evidence="9 10">
    <name type="scientific">Planoprotostelium fungivorum</name>
    <dbReference type="NCBI Taxonomy" id="1890364"/>
    <lineage>
        <taxon>Eukaryota</taxon>
        <taxon>Amoebozoa</taxon>
        <taxon>Evosea</taxon>
        <taxon>Variosea</taxon>
        <taxon>Cavosteliida</taxon>
        <taxon>Cavosteliaceae</taxon>
        <taxon>Planoprotostelium</taxon>
    </lineage>
</organism>
<feature type="transmembrane region" description="Helical" evidence="7">
    <location>
        <begin position="136"/>
        <end position="159"/>
    </location>
</feature>
<evidence type="ECO:0000256" key="2">
    <source>
        <dbReference type="ARBA" id="ARBA00022448"/>
    </source>
</evidence>
<dbReference type="OrthoDB" id="4139357at2759"/>
<comment type="subcellular location">
    <subcellularLocation>
        <location evidence="1">Membrane</location>
        <topology evidence="1">Multi-pass membrane protein</topology>
    </subcellularLocation>
</comment>
<accession>A0A2P6MWY5</accession>
<keyword evidence="2" id="KW-0813">Transport</keyword>
<evidence type="ECO:0000256" key="1">
    <source>
        <dbReference type="ARBA" id="ARBA00004141"/>
    </source>
</evidence>
<dbReference type="InterPro" id="IPR005828">
    <property type="entry name" value="MFS_sugar_transport-like"/>
</dbReference>
<feature type="transmembrane region" description="Helical" evidence="7">
    <location>
        <begin position="45"/>
        <end position="69"/>
    </location>
</feature>
<evidence type="ECO:0000256" key="3">
    <source>
        <dbReference type="ARBA" id="ARBA00022692"/>
    </source>
</evidence>
<dbReference type="PANTHER" id="PTHR23511:SF5">
    <property type="entry name" value="MAJOR FACILITATOR-TYPE TRANSPORTER HXNZ-RELATED"/>
    <property type="match status" value="1"/>
</dbReference>
<evidence type="ECO:0000256" key="7">
    <source>
        <dbReference type="SAM" id="Phobius"/>
    </source>
</evidence>
<dbReference type="STRING" id="1890364.A0A2P6MWY5"/>
<name>A0A2P6MWY5_9EUKA</name>
<evidence type="ECO:0000259" key="8">
    <source>
        <dbReference type="PROSITE" id="PS50850"/>
    </source>
</evidence>
<keyword evidence="5 7" id="KW-0472">Membrane</keyword>
<dbReference type="GO" id="GO:0022857">
    <property type="term" value="F:transmembrane transporter activity"/>
    <property type="evidence" value="ECO:0007669"/>
    <property type="project" value="InterPro"/>
</dbReference>
<dbReference type="InterPro" id="IPR005829">
    <property type="entry name" value="Sugar_transporter_CS"/>
</dbReference>
<dbReference type="Proteomes" id="UP000241769">
    <property type="component" value="Unassembled WGS sequence"/>
</dbReference>
<sequence>MPENVSSKYTVLSPGKEDDPEESFDGPSYTIGEAIATIGFGKQQWMLFLVSGLCWIADAFEVMLLTYLLPAVQKEWSMNGFWESTVASISFFGMLFGSPFWGLTSDRFGRRVAFFGSAAITAFFGLLSAFSPNVGMLILFRFLVGFGVSGSHVAFSLFVEFLPLQSRGRCLIALQAFWTLGTVLESALAWLVLPTMGWRWLLALSAIPMVLLVVFYFFIPESPRYLMQCGRIVEAEQVLQAAAKKNGVLLPEGRLILPEEEEQQKGKLAFMSLIRPTYLTMTITLWIIWFCNAFSYFGIILVTPEYFEWRGDGGSSSEQEIFLTTFITSVAEFPGLLITAFAVDRIGRKKAQASLFGVCGVFTLFLCYKESFAFSTFTAIVSRMCISGAYAATWLYTPEIYPTHIRSTGLGVCNVMAKLAGLCTPYVAHLFNGISLVIPIVFYAVGCFIGTFAAIRLPQETSKMDIK</sequence>
<comment type="caution">
    <text evidence="9">The sequence shown here is derived from an EMBL/GenBank/DDBJ whole genome shotgun (WGS) entry which is preliminary data.</text>
</comment>
<dbReference type="Pfam" id="PF00083">
    <property type="entry name" value="Sugar_tr"/>
    <property type="match status" value="1"/>
</dbReference>
<feature type="domain" description="Major facilitator superfamily (MFS) profile" evidence="8">
    <location>
        <begin position="47"/>
        <end position="462"/>
    </location>
</feature>
<evidence type="ECO:0000256" key="6">
    <source>
        <dbReference type="SAM" id="MobiDB-lite"/>
    </source>
</evidence>
<dbReference type="AlphaFoldDB" id="A0A2P6MWY5"/>
<feature type="transmembrane region" description="Helical" evidence="7">
    <location>
        <begin position="198"/>
        <end position="219"/>
    </location>
</feature>
<keyword evidence="4 7" id="KW-1133">Transmembrane helix</keyword>
<feature type="transmembrane region" description="Helical" evidence="7">
    <location>
        <begin position="81"/>
        <end position="100"/>
    </location>
</feature>
<feature type="transmembrane region" description="Helical" evidence="7">
    <location>
        <begin position="321"/>
        <end position="343"/>
    </location>
</feature>
<dbReference type="EMBL" id="MDYQ01000339">
    <property type="protein sequence ID" value="PRP76232.1"/>
    <property type="molecule type" value="Genomic_DNA"/>
</dbReference>
<dbReference type="InterPro" id="IPR020846">
    <property type="entry name" value="MFS_dom"/>
</dbReference>
<feature type="transmembrane region" description="Helical" evidence="7">
    <location>
        <begin position="171"/>
        <end position="192"/>
    </location>
</feature>
<evidence type="ECO:0000256" key="4">
    <source>
        <dbReference type="ARBA" id="ARBA00022989"/>
    </source>
</evidence>
<dbReference type="GO" id="GO:0016020">
    <property type="term" value="C:membrane"/>
    <property type="evidence" value="ECO:0007669"/>
    <property type="project" value="UniProtKB-SubCell"/>
</dbReference>
<keyword evidence="10" id="KW-1185">Reference proteome</keyword>
<feature type="transmembrane region" description="Helical" evidence="7">
    <location>
        <begin position="355"/>
        <end position="374"/>
    </location>
</feature>
<feature type="transmembrane region" description="Helical" evidence="7">
    <location>
        <begin position="112"/>
        <end position="130"/>
    </location>
</feature>
<feature type="region of interest" description="Disordered" evidence="6">
    <location>
        <begin position="1"/>
        <end position="24"/>
    </location>
</feature>
<dbReference type="PANTHER" id="PTHR23511">
    <property type="entry name" value="SYNAPTIC VESICLE GLYCOPROTEIN 2"/>
    <property type="match status" value="1"/>
</dbReference>
<dbReference type="Gene3D" id="1.20.1250.20">
    <property type="entry name" value="MFS general substrate transporter like domains"/>
    <property type="match status" value="1"/>
</dbReference>
<evidence type="ECO:0000256" key="5">
    <source>
        <dbReference type="ARBA" id="ARBA00023136"/>
    </source>
</evidence>
<dbReference type="InParanoid" id="A0A2P6MWY5"/>